<dbReference type="Pfam" id="PF04982">
    <property type="entry name" value="TM_HPP"/>
    <property type="match status" value="1"/>
</dbReference>
<evidence type="ECO:0000256" key="1">
    <source>
        <dbReference type="SAM" id="Phobius"/>
    </source>
</evidence>
<evidence type="ECO:0000313" key="3">
    <source>
        <dbReference type="EMBL" id="SFR69364.1"/>
    </source>
</evidence>
<evidence type="ECO:0000259" key="2">
    <source>
        <dbReference type="Pfam" id="PF04982"/>
    </source>
</evidence>
<feature type="transmembrane region" description="Helical" evidence="1">
    <location>
        <begin position="98"/>
        <end position="121"/>
    </location>
</feature>
<dbReference type="AlphaFoldDB" id="A0A1I6IRJ6"/>
<accession>A0A1I6IRJ6</accession>
<feature type="transmembrane region" description="Helical" evidence="1">
    <location>
        <begin position="63"/>
        <end position="86"/>
    </location>
</feature>
<gene>
    <name evidence="3" type="ORF">SAMN04488124_3579</name>
</gene>
<dbReference type="Proteomes" id="UP000243250">
    <property type="component" value="Unassembled WGS sequence"/>
</dbReference>
<keyword evidence="4" id="KW-1185">Reference proteome</keyword>
<keyword evidence="1" id="KW-1133">Transmembrane helix</keyword>
<feature type="transmembrane region" description="Helical" evidence="1">
    <location>
        <begin position="21"/>
        <end position="43"/>
    </location>
</feature>
<organism evidence="3 4">
    <name type="scientific">Halogeometricum limi</name>
    <dbReference type="NCBI Taxonomy" id="555875"/>
    <lineage>
        <taxon>Archaea</taxon>
        <taxon>Methanobacteriati</taxon>
        <taxon>Methanobacteriota</taxon>
        <taxon>Stenosarchaea group</taxon>
        <taxon>Halobacteria</taxon>
        <taxon>Halobacteriales</taxon>
        <taxon>Haloferacaceae</taxon>
        <taxon>Halogeometricum</taxon>
    </lineage>
</organism>
<dbReference type="STRING" id="555875.SAMN04488124_3579"/>
<reference evidence="4" key="1">
    <citation type="submission" date="2016-10" db="EMBL/GenBank/DDBJ databases">
        <authorList>
            <person name="Varghese N."/>
            <person name="Submissions S."/>
        </authorList>
    </citation>
    <scope>NUCLEOTIDE SEQUENCE [LARGE SCALE GENOMIC DNA]</scope>
    <source>
        <strain evidence="4">CGMCC 1.8711</strain>
    </source>
</reference>
<dbReference type="InterPro" id="IPR058581">
    <property type="entry name" value="TM_HPP"/>
</dbReference>
<evidence type="ECO:0000313" key="4">
    <source>
        <dbReference type="Proteomes" id="UP000243250"/>
    </source>
</evidence>
<sequence>MPFDGGPPTVSRPVAVGVRATLLLTLAGVTAWVTGVPALFPSLGPSAFVLAVRDQGPTPRTVLGGHAIGAVCGFFTYLAVSTLLPVPATPLDFHPPWLILSGVVAVGLTSTGMLALSAVHPPACATTLIVSLGLMSTPREVAFVLPAVASLLVVDRLLELTATRYASSPVNAFNR</sequence>
<dbReference type="EMBL" id="FOYS01000007">
    <property type="protein sequence ID" value="SFR69364.1"/>
    <property type="molecule type" value="Genomic_DNA"/>
</dbReference>
<protein>
    <submittedName>
        <fullName evidence="3">HPP family protein</fullName>
    </submittedName>
</protein>
<keyword evidence="1" id="KW-0472">Membrane</keyword>
<keyword evidence="1" id="KW-0812">Transmembrane</keyword>
<feature type="domain" description="HPP transmembrane region" evidence="2">
    <location>
        <begin position="21"/>
        <end position="149"/>
    </location>
</feature>
<proteinExistence type="predicted"/>
<name>A0A1I6IRJ6_9EURY</name>